<dbReference type="EMBL" id="LUUK01000008">
    <property type="protein sequence ID" value="OAI28784.1"/>
    <property type="molecule type" value="Genomic_DNA"/>
</dbReference>
<dbReference type="InterPro" id="IPR029058">
    <property type="entry name" value="AB_hydrolase_fold"/>
</dbReference>
<reference evidence="3" key="1">
    <citation type="submission" date="2016-03" db="EMBL/GenBank/DDBJ databases">
        <authorList>
            <person name="Heylen K."/>
            <person name="De Vos P."/>
            <person name="Vekeman B."/>
        </authorList>
    </citation>
    <scope>NUCLEOTIDE SEQUENCE [LARGE SCALE GENOMIC DNA]</scope>
    <source>
        <strain evidence="3">R-45383</strain>
    </source>
</reference>
<dbReference type="Gene3D" id="3.40.50.1820">
    <property type="entry name" value="alpha/beta hydrolase"/>
    <property type="match status" value="1"/>
</dbReference>
<evidence type="ECO:0000313" key="3">
    <source>
        <dbReference type="Proteomes" id="UP000077628"/>
    </source>
</evidence>
<comment type="caution">
    <text evidence="2">The sequence shown here is derived from an EMBL/GenBank/DDBJ whole genome shotgun (WGS) entry which is preliminary data.</text>
</comment>
<evidence type="ECO:0000256" key="1">
    <source>
        <dbReference type="SAM" id="SignalP"/>
    </source>
</evidence>
<dbReference type="Proteomes" id="UP000077628">
    <property type="component" value="Unassembled WGS sequence"/>
</dbReference>
<proteinExistence type="predicted"/>
<evidence type="ECO:0000313" key="2">
    <source>
        <dbReference type="EMBL" id="OAI28784.1"/>
    </source>
</evidence>
<name>A0A177PG44_9GAMM</name>
<dbReference type="AlphaFoldDB" id="A0A177PG44"/>
<dbReference type="SUPFAM" id="SSF53474">
    <property type="entry name" value="alpha/beta-Hydrolases"/>
    <property type="match status" value="1"/>
</dbReference>
<feature type="signal peptide" evidence="1">
    <location>
        <begin position="1"/>
        <end position="21"/>
    </location>
</feature>
<dbReference type="OrthoDB" id="8437309at2"/>
<feature type="chain" id="PRO_5008070286" evidence="1">
    <location>
        <begin position="22"/>
        <end position="422"/>
    </location>
</feature>
<accession>A0A177PG44</accession>
<dbReference type="RefSeq" id="WP_064024011.1">
    <property type="nucleotide sequence ID" value="NZ_LUUK01000008.1"/>
</dbReference>
<sequence>MRCRKSGASLAALLLLLSACAPQDYFRTDIRAEPCRIGGKAGCDSANLQWHADDGYALGFVEFDDTGRFYDARQAEYVLSWLKAGTEPHYVVIYAHGWHHNASETDFNVGRFKESLKAIKHRHPGYRVTGIYLGWRGETLDAPYLRMLTFWDRRAASAKLGRGPFKDFLLQVERAVKCHPDNRLLTIGHSLGALAIFNALQADWLERVRRQGKGFGDLLLLVNPAIEASRFIALHQAVGELKAPVAANPTAYPSLMVIGSEADKMTGSVFTWSRAFPALFESVLDSFSPLETREASAWELSATAIGHFQPFLTHRLEAGPESADACPALLDDRAEHADRPTWLAGDDLPMPLFDSPGLYLRRLPAESGNGPLWFVQTDKNVLPNHGFLNRKPFWCFVEYSLEKRADQSDTAKLIANETPPRD</sequence>
<protein>
    <submittedName>
        <fullName evidence="2">Uncharacterized protein</fullName>
    </submittedName>
</protein>
<dbReference type="PROSITE" id="PS51257">
    <property type="entry name" value="PROKAR_LIPOPROTEIN"/>
    <property type="match status" value="1"/>
</dbReference>
<organism evidence="2 3">
    <name type="scientific">Methylomonas koyamae</name>
    <dbReference type="NCBI Taxonomy" id="702114"/>
    <lineage>
        <taxon>Bacteria</taxon>
        <taxon>Pseudomonadati</taxon>
        <taxon>Pseudomonadota</taxon>
        <taxon>Gammaproteobacteria</taxon>
        <taxon>Methylococcales</taxon>
        <taxon>Methylococcaceae</taxon>
        <taxon>Methylomonas</taxon>
    </lineage>
</organism>
<keyword evidence="1" id="KW-0732">Signal</keyword>
<keyword evidence="3" id="KW-1185">Reference proteome</keyword>
<dbReference type="STRING" id="702114.A1355_17275"/>
<gene>
    <name evidence="2" type="ORF">A1355_17275</name>
</gene>